<dbReference type="InterPro" id="IPR029035">
    <property type="entry name" value="DHS-like_NAD/FAD-binding_dom"/>
</dbReference>
<dbReference type="SUPFAM" id="SSF52467">
    <property type="entry name" value="DHS-like NAD/FAD-binding domain"/>
    <property type="match status" value="1"/>
</dbReference>
<protein>
    <submittedName>
        <fullName evidence="2">NAD-dependent deacetylase</fullName>
    </submittedName>
</protein>
<evidence type="ECO:0000313" key="2">
    <source>
        <dbReference type="EMBL" id="PRP93705.1"/>
    </source>
</evidence>
<sequence length="38" mass="4136">MATPRLADFRNIVFFTGAGMSAESSVPTYRGKGGVWEQ</sequence>
<dbReference type="AlphaFoldDB" id="A0A2S9XLH4"/>
<name>A0A2S9XLH4_9BACT</name>
<dbReference type="Gene3D" id="3.40.50.1220">
    <property type="entry name" value="TPP-binding domain"/>
    <property type="match status" value="1"/>
</dbReference>
<comment type="caution">
    <text evidence="2">The sequence shown here is derived from an EMBL/GenBank/DDBJ whole genome shotgun (WGS) entry which is preliminary data.</text>
</comment>
<dbReference type="Proteomes" id="UP000238823">
    <property type="component" value="Unassembled WGS sequence"/>
</dbReference>
<dbReference type="EMBL" id="PVNL01000147">
    <property type="protein sequence ID" value="PRP93705.1"/>
    <property type="molecule type" value="Genomic_DNA"/>
</dbReference>
<evidence type="ECO:0000313" key="3">
    <source>
        <dbReference type="Proteomes" id="UP000238823"/>
    </source>
</evidence>
<evidence type="ECO:0000256" key="1">
    <source>
        <dbReference type="ARBA" id="ARBA00022679"/>
    </source>
</evidence>
<accession>A0A2S9XLH4</accession>
<dbReference type="InterPro" id="IPR026591">
    <property type="entry name" value="Sirtuin_cat_small_dom_sf"/>
</dbReference>
<dbReference type="Gene3D" id="3.30.1600.10">
    <property type="entry name" value="SIR2/SIRT2 'Small Domain"/>
    <property type="match status" value="1"/>
</dbReference>
<reference evidence="2 3" key="1">
    <citation type="submission" date="2018-03" db="EMBL/GenBank/DDBJ databases">
        <title>Draft Genome Sequences of the Obligatory Marine Myxobacteria Enhygromyxa salina SWB007.</title>
        <authorList>
            <person name="Poehlein A."/>
            <person name="Moghaddam J.A."/>
            <person name="Harms H."/>
            <person name="Alanjari M."/>
            <person name="Koenig G.M."/>
            <person name="Daniel R."/>
            <person name="Schaeberle T.F."/>
        </authorList>
    </citation>
    <scope>NUCLEOTIDE SEQUENCE [LARGE SCALE GENOMIC DNA]</scope>
    <source>
        <strain evidence="2 3">SWB007</strain>
    </source>
</reference>
<keyword evidence="1" id="KW-0808">Transferase</keyword>
<proteinExistence type="predicted"/>
<dbReference type="GO" id="GO:0016740">
    <property type="term" value="F:transferase activity"/>
    <property type="evidence" value="ECO:0007669"/>
    <property type="project" value="UniProtKB-KW"/>
</dbReference>
<gene>
    <name evidence="2" type="ORF">ENSA7_81330</name>
</gene>
<organism evidence="2 3">
    <name type="scientific">Enhygromyxa salina</name>
    <dbReference type="NCBI Taxonomy" id="215803"/>
    <lineage>
        <taxon>Bacteria</taxon>
        <taxon>Pseudomonadati</taxon>
        <taxon>Myxococcota</taxon>
        <taxon>Polyangia</taxon>
        <taxon>Nannocystales</taxon>
        <taxon>Nannocystaceae</taxon>
        <taxon>Enhygromyxa</taxon>
    </lineage>
</organism>